<evidence type="ECO:0000313" key="1">
    <source>
        <dbReference type="EMBL" id="AIG27417.1"/>
    </source>
</evidence>
<gene>
    <name evidence="1" type="ORF">BRLA_c031050</name>
</gene>
<proteinExistence type="predicted"/>
<reference evidence="1 2" key="1">
    <citation type="journal article" date="2011" name="J. Bacteriol.">
        <title>Genome sequence of Brevibacillus laterosporus LMG 15441, a pathogen of invertebrates.</title>
        <authorList>
            <person name="Djukic M."/>
            <person name="Poehlein A."/>
            <person name="Thurmer A."/>
            <person name="Daniel R."/>
        </authorList>
    </citation>
    <scope>NUCLEOTIDE SEQUENCE [LARGE SCALE GENOMIC DNA]</scope>
    <source>
        <strain evidence="1 2">LMG 15441</strain>
    </source>
</reference>
<evidence type="ECO:0000313" key="2">
    <source>
        <dbReference type="Proteomes" id="UP000005850"/>
    </source>
</evidence>
<dbReference type="HOGENOM" id="CLU_3325352_0_0_9"/>
<keyword evidence="2" id="KW-1185">Reference proteome</keyword>
<dbReference type="EMBL" id="CP007806">
    <property type="protein sequence ID" value="AIG27417.1"/>
    <property type="molecule type" value="Genomic_DNA"/>
</dbReference>
<protein>
    <submittedName>
        <fullName evidence="1">Uncharacterized protein</fullName>
    </submittedName>
</protein>
<accession>A0A075R4E9</accession>
<dbReference type="AlphaFoldDB" id="A0A075R4E9"/>
<sequence>MGSGAGITYTEALDMDDETLLAATIVVNEWNEKNPRMF</sequence>
<name>A0A075R4E9_BRELA</name>
<dbReference type="Proteomes" id="UP000005850">
    <property type="component" value="Chromosome"/>
</dbReference>
<organism evidence="1 2">
    <name type="scientific">Brevibacillus laterosporus LMG 15441</name>
    <dbReference type="NCBI Taxonomy" id="1042163"/>
    <lineage>
        <taxon>Bacteria</taxon>
        <taxon>Bacillati</taxon>
        <taxon>Bacillota</taxon>
        <taxon>Bacilli</taxon>
        <taxon>Bacillales</taxon>
        <taxon>Paenibacillaceae</taxon>
        <taxon>Brevibacillus</taxon>
    </lineage>
</organism>
<dbReference type="KEGG" id="blr:BRLA_c031050"/>
<dbReference type="STRING" id="1042163.BRLA_c031050"/>